<comment type="similarity">
    <text evidence="2">Belongs to the mandelate racemase/muconate lactonizing enzyme family.</text>
</comment>
<dbReference type="UniPathway" id="UPA01057">
    <property type="reaction ID" value="UER00165"/>
</dbReference>
<evidence type="ECO:0000256" key="6">
    <source>
        <dbReference type="NCBIfam" id="TIGR01928"/>
    </source>
</evidence>
<dbReference type="GO" id="GO:0016854">
    <property type="term" value="F:racemase and epimerase activity"/>
    <property type="evidence" value="ECO:0007669"/>
    <property type="project" value="UniProtKB-ARBA"/>
</dbReference>
<dbReference type="GO" id="GO:0006518">
    <property type="term" value="P:peptide metabolic process"/>
    <property type="evidence" value="ECO:0007669"/>
    <property type="project" value="UniProtKB-ARBA"/>
</dbReference>
<dbReference type="Proteomes" id="UP000186309">
    <property type="component" value="Chromosome"/>
</dbReference>
<evidence type="ECO:0000259" key="7">
    <source>
        <dbReference type="SMART" id="SM00922"/>
    </source>
</evidence>
<evidence type="ECO:0000256" key="2">
    <source>
        <dbReference type="ARBA" id="ARBA00008031"/>
    </source>
</evidence>
<evidence type="ECO:0000256" key="5">
    <source>
        <dbReference type="ARBA" id="ARBA00029491"/>
    </source>
</evidence>
<dbReference type="SMART" id="SM00922">
    <property type="entry name" value="MR_MLE"/>
    <property type="match status" value="1"/>
</dbReference>
<dbReference type="InterPro" id="IPR029065">
    <property type="entry name" value="Enolase_C-like"/>
</dbReference>
<evidence type="ECO:0000313" key="9">
    <source>
        <dbReference type="Proteomes" id="UP000186309"/>
    </source>
</evidence>
<keyword evidence="8" id="KW-0456">Lyase</keyword>
<evidence type="ECO:0000256" key="4">
    <source>
        <dbReference type="ARBA" id="ARBA00023235"/>
    </source>
</evidence>
<keyword evidence="3" id="KW-0479">Metal-binding</keyword>
<dbReference type="InterPro" id="IPR010197">
    <property type="entry name" value="OSBS/NAAAR"/>
</dbReference>
<keyword evidence="4" id="KW-0413">Isomerase</keyword>
<name>A0A1U7CL99_9BACT</name>
<dbReference type="UniPathway" id="UPA00079"/>
<dbReference type="InterPro" id="IPR013341">
    <property type="entry name" value="Mandelate_racemase_N_dom"/>
</dbReference>
<dbReference type="EMBL" id="CP019082">
    <property type="protein sequence ID" value="APW59701.1"/>
    <property type="molecule type" value="Genomic_DNA"/>
</dbReference>
<dbReference type="InterPro" id="IPR029017">
    <property type="entry name" value="Enolase-like_N"/>
</dbReference>
<dbReference type="InterPro" id="IPR013342">
    <property type="entry name" value="Mandelate_racemase_C"/>
</dbReference>
<dbReference type="SUPFAM" id="SSF54826">
    <property type="entry name" value="Enolase N-terminal domain-like"/>
    <property type="match status" value="1"/>
</dbReference>
<dbReference type="Pfam" id="PF02746">
    <property type="entry name" value="MR_MLE_N"/>
    <property type="match status" value="1"/>
</dbReference>
<dbReference type="SFLD" id="SFLDS00001">
    <property type="entry name" value="Enolase"/>
    <property type="match status" value="1"/>
</dbReference>
<dbReference type="GO" id="GO:0046872">
    <property type="term" value="F:metal ion binding"/>
    <property type="evidence" value="ECO:0007669"/>
    <property type="project" value="UniProtKB-KW"/>
</dbReference>
<reference evidence="9" key="1">
    <citation type="submission" date="2016-12" db="EMBL/GenBank/DDBJ databases">
        <title>Comparative genomics of four Isosphaeraceae planctomycetes: a common pool of plasmids and glycoside hydrolase genes.</title>
        <authorList>
            <person name="Ivanova A."/>
        </authorList>
    </citation>
    <scope>NUCLEOTIDE SEQUENCE [LARGE SCALE GENOMIC DNA]</scope>
    <source>
        <strain evidence="9">PX4</strain>
    </source>
</reference>
<dbReference type="SUPFAM" id="SSF51604">
    <property type="entry name" value="Enolase C-terminal domain-like"/>
    <property type="match status" value="1"/>
</dbReference>
<keyword evidence="9" id="KW-1185">Reference proteome</keyword>
<organism evidence="8 9">
    <name type="scientific">Paludisphaera borealis</name>
    <dbReference type="NCBI Taxonomy" id="1387353"/>
    <lineage>
        <taxon>Bacteria</taxon>
        <taxon>Pseudomonadati</taxon>
        <taxon>Planctomycetota</taxon>
        <taxon>Planctomycetia</taxon>
        <taxon>Isosphaerales</taxon>
        <taxon>Isosphaeraceae</taxon>
        <taxon>Paludisphaera</taxon>
    </lineage>
</organism>
<feature type="domain" description="Mandelate racemase/muconate lactonizing enzyme C-terminal" evidence="7">
    <location>
        <begin position="149"/>
        <end position="241"/>
    </location>
</feature>
<dbReference type="RefSeq" id="WP_237170755.1">
    <property type="nucleotide sequence ID" value="NZ_CP019082.1"/>
</dbReference>
<dbReference type="Gene3D" id="3.30.390.10">
    <property type="entry name" value="Enolase-like, N-terminal domain"/>
    <property type="match status" value="1"/>
</dbReference>
<dbReference type="Gene3D" id="3.20.20.120">
    <property type="entry name" value="Enolase-like C-terminal domain"/>
    <property type="match status" value="1"/>
</dbReference>
<dbReference type="GO" id="GO:0009234">
    <property type="term" value="P:menaquinone biosynthetic process"/>
    <property type="evidence" value="ECO:0007669"/>
    <property type="project" value="UniProtKB-UniRule"/>
</dbReference>
<evidence type="ECO:0000256" key="3">
    <source>
        <dbReference type="ARBA" id="ARBA00022723"/>
    </source>
</evidence>
<sequence>MATDKSPIDRVVLTHIQIPLKEPCPGDEGEAPVKNAIVVTVETSSGVAHGESSPASVSSGGSVEGCWNDLAGSIAPSLLGATVDSTRRIAEIASSWRTSRTAAAGAETALWDLLGQAHRATVAQLLGADDAQAVRGVQSGLVMGLYPSVVELLKAIEPHLDEGYRRLKIRIAPGHDVEFVRAVRQHFEDVPLMVDGGGAYTTADLDLFRELDDLDLLMIEQPFAADDVDGLAVLQKELATPICLDETAESHDQTAEAIRRGACRIVSLKIQRTGGLGPARAIHDLCFQQGVACWVGSTPELGLGQAYGVHLATLANSKYPADLEPSARWFVDDYVAPVFELSSPGLFAVPDRPGVGFQVDPQKLRRYQVRQETFSRSTSA</sequence>
<dbReference type="KEGG" id="pbor:BSF38_01132"/>
<evidence type="ECO:0000313" key="8">
    <source>
        <dbReference type="EMBL" id="APW59701.1"/>
    </source>
</evidence>
<dbReference type="PANTHER" id="PTHR48073:SF2">
    <property type="entry name" value="O-SUCCINYLBENZOATE SYNTHASE"/>
    <property type="match status" value="1"/>
</dbReference>
<dbReference type="GO" id="GO:0043748">
    <property type="term" value="F:O-succinylbenzoate synthase activity"/>
    <property type="evidence" value="ECO:0007669"/>
    <property type="project" value="UniProtKB-EC"/>
</dbReference>
<proteinExistence type="inferred from homology"/>
<dbReference type="EC" id="4.2.1.113" evidence="5 6"/>
<dbReference type="STRING" id="1387353.BSF38_01132"/>
<dbReference type="Pfam" id="PF13378">
    <property type="entry name" value="MR_MLE_C"/>
    <property type="match status" value="1"/>
</dbReference>
<evidence type="ECO:0000256" key="1">
    <source>
        <dbReference type="ARBA" id="ARBA00001968"/>
    </source>
</evidence>
<accession>A0A1U7CL99</accession>
<protein>
    <recommendedName>
        <fullName evidence="5 6">o-succinylbenzoate synthase</fullName>
        <ecNumber evidence="5 6">4.2.1.113</ecNumber>
    </recommendedName>
</protein>
<dbReference type="AlphaFoldDB" id="A0A1U7CL99"/>
<comment type="cofactor">
    <cofactor evidence="1">
        <name>a divalent metal cation</name>
        <dbReference type="ChEBI" id="CHEBI:60240"/>
    </cofactor>
</comment>
<dbReference type="PANTHER" id="PTHR48073">
    <property type="entry name" value="O-SUCCINYLBENZOATE SYNTHASE-RELATED"/>
    <property type="match status" value="1"/>
</dbReference>
<dbReference type="NCBIfam" id="TIGR01928">
    <property type="entry name" value="menC_lowGC_arch"/>
    <property type="match status" value="1"/>
</dbReference>
<gene>
    <name evidence="8" type="primary">menC_1</name>
    <name evidence="8" type="ORF">BSF38_01132</name>
</gene>
<dbReference type="InterPro" id="IPR036849">
    <property type="entry name" value="Enolase-like_C_sf"/>
</dbReference>